<proteinExistence type="predicted"/>
<dbReference type="Proteomes" id="UP000646365">
    <property type="component" value="Unassembled WGS sequence"/>
</dbReference>
<evidence type="ECO:0000313" key="2">
    <source>
        <dbReference type="EMBL" id="GGE99153.1"/>
    </source>
</evidence>
<evidence type="ECO:0000259" key="1">
    <source>
        <dbReference type="PROSITE" id="PS51820"/>
    </source>
</evidence>
<dbReference type="Pfam" id="PF07691">
    <property type="entry name" value="PA14"/>
    <property type="match status" value="1"/>
</dbReference>
<feature type="domain" description="PA14" evidence="1">
    <location>
        <begin position="1"/>
        <end position="151"/>
    </location>
</feature>
<dbReference type="EMBL" id="BMJQ01000001">
    <property type="protein sequence ID" value="GGE99153.1"/>
    <property type="molecule type" value="Genomic_DNA"/>
</dbReference>
<organism evidence="2 3">
    <name type="scientific">Aliidongia dinghuensis</name>
    <dbReference type="NCBI Taxonomy" id="1867774"/>
    <lineage>
        <taxon>Bacteria</taxon>
        <taxon>Pseudomonadati</taxon>
        <taxon>Pseudomonadota</taxon>
        <taxon>Alphaproteobacteria</taxon>
        <taxon>Rhodospirillales</taxon>
        <taxon>Dongiaceae</taxon>
        <taxon>Aliidongia</taxon>
    </lineage>
</organism>
<protein>
    <recommendedName>
        <fullName evidence="1">PA14 domain-containing protein</fullName>
    </recommendedName>
</protein>
<name>A0A8J3E1A3_9PROT</name>
<comment type="caution">
    <text evidence="2">The sequence shown here is derived from an EMBL/GenBank/DDBJ whole genome shotgun (WGS) entry which is preliminary data.</text>
</comment>
<dbReference type="InterPro" id="IPR037524">
    <property type="entry name" value="PA14/GLEYA"/>
</dbReference>
<accession>A0A8J3E1A3</accession>
<dbReference type="PROSITE" id="PS51820">
    <property type="entry name" value="PA14"/>
    <property type="match status" value="1"/>
</dbReference>
<sequence>MLWGGFVGQYQSGAAGVTNPAFQRRDTRIDFSWNATGPGGSLSPEFNTKGWSSFSGSWTGQVMAATSETYTFQVIATGGVALYYRPTGTTAWTTLYADYANGTKTGQKAVALTAGTSYDICVHYWQPATSGRLQLGWSSPSIPFQVIEAATPLGINGAVALPGEPGNMFADLMKQAGAFTAYSNTQQTVAVDAQGWPLADATLPVWSSGRELDGTYQLSFAGEAQVTDWANLGSFSVGGVSYGSVLPAGVGYDAATNTTSATWTVAAASAPTTATLGFGQSQRTATSAVGSGITNLQILRPVAPGSATTHAAGELFSAQYKSFLSYFTGIRFMDYLAINGNKQQHWADRVTPGLGSQYQAVSGYGWQGKGGSLEYLVALANETGKDVWINIPAYVDDDYVTKLAQLLAFGSDGTNPYTSAQANPVYPPLNSNLKVYVEYGNELWNGAYQQSSANQSLANAAVAAGGSPLNYDGSTDQTVWAKRRVVDRTVRISSLFRAVWGDGGMMTRVRPVFEWQYGNANNTAAIGLTYLENYYDNADGVAHVASPHPANYYLWGGGAGWYQTSTAASGSTVSAIYAGSVTNPSTEGDAIWALGFGLHEMGYEGGFEVGGDNPTAVQLAADTDPNAQGFETTAINKFFQLGGGTPFVFNSAGLTSYGVASPTIADQNTPKMQAILAAISAARPASSFAWPLPIDAGNIPVSFAMGVTPSGTSTGTLAHVGDYISWSVNVETAGSFTITTDAANPAAVQIRLDGAPIATGSWTGTLPVGLHGIMVRNLSSAGTSLTKLMVTKATTTTTAKTATK</sequence>
<dbReference type="Gene3D" id="3.90.182.10">
    <property type="entry name" value="Toxin - Anthrax Protective Antigen,domain 1"/>
    <property type="match status" value="1"/>
</dbReference>
<reference evidence="2" key="2">
    <citation type="submission" date="2020-09" db="EMBL/GenBank/DDBJ databases">
        <authorList>
            <person name="Sun Q."/>
            <person name="Zhou Y."/>
        </authorList>
    </citation>
    <scope>NUCLEOTIDE SEQUENCE</scope>
    <source>
        <strain evidence="2">CGMCC 1.15725</strain>
    </source>
</reference>
<reference evidence="2" key="1">
    <citation type="journal article" date="2014" name="Int. J. Syst. Evol. Microbiol.">
        <title>Complete genome sequence of Corynebacterium casei LMG S-19264T (=DSM 44701T), isolated from a smear-ripened cheese.</title>
        <authorList>
            <consortium name="US DOE Joint Genome Institute (JGI-PGF)"/>
            <person name="Walter F."/>
            <person name="Albersmeier A."/>
            <person name="Kalinowski J."/>
            <person name="Ruckert C."/>
        </authorList>
    </citation>
    <scope>NUCLEOTIDE SEQUENCE</scope>
    <source>
        <strain evidence="2">CGMCC 1.15725</strain>
    </source>
</reference>
<gene>
    <name evidence="2" type="ORF">GCM10011611_00860</name>
</gene>
<dbReference type="InterPro" id="IPR011658">
    <property type="entry name" value="PA14_dom"/>
</dbReference>
<dbReference type="AlphaFoldDB" id="A0A8J3E1A3"/>
<keyword evidence="3" id="KW-1185">Reference proteome</keyword>
<dbReference type="SMART" id="SM00758">
    <property type="entry name" value="PA14"/>
    <property type="match status" value="1"/>
</dbReference>
<dbReference type="SUPFAM" id="SSF56988">
    <property type="entry name" value="Anthrax protective antigen"/>
    <property type="match status" value="1"/>
</dbReference>
<evidence type="ECO:0000313" key="3">
    <source>
        <dbReference type="Proteomes" id="UP000646365"/>
    </source>
</evidence>